<dbReference type="InParanoid" id="D8LVJ4"/>
<protein>
    <recommendedName>
        <fullName evidence="3">GOLD domain-containing protein</fullName>
    </recommendedName>
</protein>
<feature type="transmembrane region" description="Helical" evidence="2">
    <location>
        <begin position="168"/>
        <end position="189"/>
    </location>
</feature>
<organism evidence="4">
    <name type="scientific">Blastocystis hominis</name>
    <dbReference type="NCBI Taxonomy" id="12968"/>
    <lineage>
        <taxon>Eukaryota</taxon>
        <taxon>Sar</taxon>
        <taxon>Stramenopiles</taxon>
        <taxon>Bigyra</taxon>
        <taxon>Opalozoa</taxon>
        <taxon>Opalinata</taxon>
        <taxon>Blastocystidae</taxon>
        <taxon>Blastocystis</taxon>
    </lineage>
</organism>
<keyword evidence="2" id="KW-0812">Transmembrane</keyword>
<reference evidence="4" key="1">
    <citation type="submission" date="2010-02" db="EMBL/GenBank/DDBJ databases">
        <title>Sequencing and annotation of the Blastocystis hominis genome.</title>
        <authorList>
            <person name="Wincker P."/>
        </authorList>
    </citation>
    <scope>NUCLEOTIDE SEQUENCE</scope>
    <source>
        <strain evidence="4">Singapore isolate B</strain>
    </source>
</reference>
<keyword evidence="5" id="KW-1185">Reference proteome</keyword>
<dbReference type="Proteomes" id="UP000008312">
    <property type="component" value="Unassembled WGS sequence"/>
</dbReference>
<feature type="coiled-coil region" evidence="1">
    <location>
        <begin position="95"/>
        <end position="150"/>
    </location>
</feature>
<dbReference type="AlphaFoldDB" id="D8LVJ4"/>
<dbReference type="RefSeq" id="XP_012893881.1">
    <property type="nucleotide sequence ID" value="XM_013038427.1"/>
</dbReference>
<dbReference type="InterPro" id="IPR036598">
    <property type="entry name" value="GOLD_dom_sf"/>
</dbReference>
<evidence type="ECO:0000259" key="3">
    <source>
        <dbReference type="PROSITE" id="PS50866"/>
    </source>
</evidence>
<accession>D8LVJ4</accession>
<dbReference type="SUPFAM" id="SSF101576">
    <property type="entry name" value="Supernatant protein factor (SPF), C-terminal domain"/>
    <property type="match status" value="1"/>
</dbReference>
<dbReference type="PROSITE" id="PS50866">
    <property type="entry name" value="GOLD"/>
    <property type="match status" value="1"/>
</dbReference>
<feature type="domain" description="GOLD" evidence="3">
    <location>
        <begin position="1"/>
        <end position="60"/>
    </location>
</feature>
<dbReference type="Gene3D" id="2.60.120.680">
    <property type="entry name" value="GOLD domain"/>
    <property type="match status" value="1"/>
</dbReference>
<dbReference type="InterPro" id="IPR009038">
    <property type="entry name" value="GOLD_dom"/>
</dbReference>
<keyword evidence="2" id="KW-0472">Membrane</keyword>
<gene>
    <name evidence="4" type="ORF">GSBLH_T00000246001</name>
</gene>
<sequence>MKNDDLSDDPPEFASPLLTYSSDRVHSGSLTVNEPGRYILCWDNSRSWLREKTISYKVNVRKLERSVEEISSFSKKVYDTLCQKEEQLMRVTDSIEAQVSEKEALKKRLTLLLQQMKVEKEEINSQEELIMKKKEEMEAIKSQREVLQQHASYLKLVAAPFLVEGERIFSMLCGVDLLRMYFLFSVFILGRV</sequence>
<evidence type="ECO:0000313" key="5">
    <source>
        <dbReference type="Proteomes" id="UP000008312"/>
    </source>
</evidence>
<keyword evidence="1" id="KW-0175">Coiled coil</keyword>
<name>D8LVJ4_BLAHO</name>
<dbReference type="EMBL" id="FN668638">
    <property type="protein sequence ID" value="CBK19833.2"/>
    <property type="molecule type" value="Genomic_DNA"/>
</dbReference>
<evidence type="ECO:0000256" key="2">
    <source>
        <dbReference type="SAM" id="Phobius"/>
    </source>
</evidence>
<proteinExistence type="predicted"/>
<keyword evidence="2" id="KW-1133">Transmembrane helix</keyword>
<evidence type="ECO:0000313" key="4">
    <source>
        <dbReference type="EMBL" id="CBK19833.2"/>
    </source>
</evidence>
<evidence type="ECO:0000256" key="1">
    <source>
        <dbReference type="SAM" id="Coils"/>
    </source>
</evidence>
<dbReference type="GeneID" id="24917563"/>
<dbReference type="OrthoDB" id="1434354at2759"/>